<proteinExistence type="predicted"/>
<comment type="caution">
    <text evidence="2">The sequence shown here is derived from an EMBL/GenBank/DDBJ whole genome shotgun (WGS) entry which is preliminary data.</text>
</comment>
<dbReference type="EMBL" id="JARKIF010000009">
    <property type="protein sequence ID" value="KAJ7631177.1"/>
    <property type="molecule type" value="Genomic_DNA"/>
</dbReference>
<sequence>MRTRKLGQSSTVFESHGDAPYTAVEDDPFNITPLLLQPRRRRSSMLDKWILDQQQPDVEVDTPPPQPFHAGTRSNPYLAYPELLGSPKFNTSAVSMSSYDLLEDDIPLPPELPGTPVMTPSRRGSTLKLLPTPSSFRNPFRSHSPASSVAVSSTGESASRSPTTRGLFFPRAPRSSTETTHSRHTRSSSLSGVNVLMDPQPSPTTTKSRWRPSVLGHFGMSPSQSSIAHSDSLPHQSRPSISSSRTYTTTTLTTADGDLPGTPTESIRARSRSYGPGGSVLKLDSSANASSFSVWSGPSPSYLDDLSEFYSRSSSPRGALSTMSADGYLGMPPRPRVPLGPKPGSRLASSNTVADPPPHKDKASKPEVAYSSPENKNRTLPRVSFASIGPRGKRKKKLVISGIAAGDTRKFDAAKRWCESFGEVSQITRMPNDDLHVHFRDADVADTVCRLRAKVYIRGVGSVQLSWYTGNAGENSR</sequence>
<evidence type="ECO:0000313" key="3">
    <source>
        <dbReference type="Proteomes" id="UP001221142"/>
    </source>
</evidence>
<dbReference type="GO" id="GO:0016812">
    <property type="term" value="F:hydrolase activity, acting on carbon-nitrogen (but not peptide) bonds, in cyclic amides"/>
    <property type="evidence" value="ECO:0007669"/>
    <property type="project" value="InterPro"/>
</dbReference>
<feature type="compositionally biased region" description="Polar residues" evidence="1">
    <location>
        <begin position="154"/>
        <end position="164"/>
    </location>
</feature>
<dbReference type="AlphaFoldDB" id="A0AAD7BV80"/>
<gene>
    <name evidence="2" type="ORF">FB45DRAFT_558981</name>
</gene>
<feature type="compositionally biased region" description="Low complexity" evidence="1">
    <location>
        <begin position="142"/>
        <end position="153"/>
    </location>
</feature>
<feature type="region of interest" description="Disordered" evidence="1">
    <location>
        <begin position="1"/>
        <end position="27"/>
    </location>
</feature>
<accession>A0AAD7BV80</accession>
<feature type="compositionally biased region" description="Polar residues" evidence="1">
    <location>
        <begin position="311"/>
        <end position="324"/>
    </location>
</feature>
<dbReference type="InterPro" id="IPR002195">
    <property type="entry name" value="Dihydroorotase_CS"/>
</dbReference>
<protein>
    <recommendedName>
        <fullName evidence="4">RRM domain-containing protein</fullName>
    </recommendedName>
</protein>
<evidence type="ECO:0000256" key="1">
    <source>
        <dbReference type="SAM" id="MobiDB-lite"/>
    </source>
</evidence>
<organism evidence="2 3">
    <name type="scientific">Roridomyces roridus</name>
    <dbReference type="NCBI Taxonomy" id="1738132"/>
    <lineage>
        <taxon>Eukaryota</taxon>
        <taxon>Fungi</taxon>
        <taxon>Dikarya</taxon>
        <taxon>Basidiomycota</taxon>
        <taxon>Agaricomycotina</taxon>
        <taxon>Agaricomycetes</taxon>
        <taxon>Agaricomycetidae</taxon>
        <taxon>Agaricales</taxon>
        <taxon>Marasmiineae</taxon>
        <taxon>Mycenaceae</taxon>
        <taxon>Roridomyces</taxon>
    </lineage>
</organism>
<evidence type="ECO:0000313" key="2">
    <source>
        <dbReference type="EMBL" id="KAJ7631177.1"/>
    </source>
</evidence>
<dbReference type="Proteomes" id="UP001221142">
    <property type="component" value="Unassembled WGS sequence"/>
</dbReference>
<feature type="compositionally biased region" description="Pro residues" evidence="1">
    <location>
        <begin position="332"/>
        <end position="341"/>
    </location>
</feature>
<evidence type="ECO:0008006" key="4">
    <source>
        <dbReference type="Google" id="ProtNLM"/>
    </source>
</evidence>
<feature type="region of interest" description="Disordered" evidence="1">
    <location>
        <begin position="311"/>
        <end position="377"/>
    </location>
</feature>
<name>A0AAD7BV80_9AGAR</name>
<dbReference type="PROSITE" id="PS00482">
    <property type="entry name" value="DIHYDROOROTASE_1"/>
    <property type="match status" value="1"/>
</dbReference>
<reference evidence="2" key="1">
    <citation type="submission" date="2023-03" db="EMBL/GenBank/DDBJ databases">
        <title>Massive genome expansion in bonnet fungi (Mycena s.s.) driven by repeated elements and novel gene families across ecological guilds.</title>
        <authorList>
            <consortium name="Lawrence Berkeley National Laboratory"/>
            <person name="Harder C.B."/>
            <person name="Miyauchi S."/>
            <person name="Viragh M."/>
            <person name="Kuo A."/>
            <person name="Thoen E."/>
            <person name="Andreopoulos B."/>
            <person name="Lu D."/>
            <person name="Skrede I."/>
            <person name="Drula E."/>
            <person name="Henrissat B."/>
            <person name="Morin E."/>
            <person name="Kohler A."/>
            <person name="Barry K."/>
            <person name="LaButti K."/>
            <person name="Morin E."/>
            <person name="Salamov A."/>
            <person name="Lipzen A."/>
            <person name="Mereny Z."/>
            <person name="Hegedus B."/>
            <person name="Baldrian P."/>
            <person name="Stursova M."/>
            <person name="Weitz H."/>
            <person name="Taylor A."/>
            <person name="Grigoriev I.V."/>
            <person name="Nagy L.G."/>
            <person name="Martin F."/>
            <person name="Kauserud H."/>
        </authorList>
    </citation>
    <scope>NUCLEOTIDE SEQUENCE</scope>
    <source>
        <strain evidence="2">9284</strain>
    </source>
</reference>
<feature type="region of interest" description="Disordered" evidence="1">
    <location>
        <begin position="111"/>
        <end position="275"/>
    </location>
</feature>
<feature type="compositionally biased region" description="Polar residues" evidence="1">
    <location>
        <begin position="221"/>
        <end position="235"/>
    </location>
</feature>
<feature type="compositionally biased region" description="Low complexity" evidence="1">
    <location>
        <begin position="237"/>
        <end position="254"/>
    </location>
</feature>
<keyword evidence="3" id="KW-1185">Reference proteome</keyword>
<feature type="compositionally biased region" description="Polar residues" evidence="1">
    <location>
        <begin position="1"/>
        <end position="13"/>
    </location>
</feature>